<name>A0A0D0MS74_VARPD</name>
<proteinExistence type="predicted"/>
<reference evidence="1 2" key="1">
    <citation type="submission" date="2014-12" db="EMBL/GenBank/DDBJ databases">
        <title>16Stimator: statistical estimation of ribosomal gene copy numbers from draft genome assemblies.</title>
        <authorList>
            <person name="Perisin M.A."/>
            <person name="Vetter M."/>
            <person name="Gilbert J.A."/>
            <person name="Bergelson J."/>
        </authorList>
    </citation>
    <scope>NUCLEOTIDE SEQUENCE [LARGE SCALE GENOMIC DNA]</scope>
    <source>
        <strain evidence="1 2">MEDvA23</strain>
    </source>
</reference>
<dbReference type="AlphaFoldDB" id="A0A0D0MS74"/>
<evidence type="ECO:0000313" key="2">
    <source>
        <dbReference type="Proteomes" id="UP000032067"/>
    </source>
</evidence>
<protein>
    <submittedName>
        <fullName evidence="1">Uncharacterized protein</fullName>
    </submittedName>
</protein>
<dbReference type="EMBL" id="JXQQ01000010">
    <property type="protein sequence ID" value="KIQ35356.1"/>
    <property type="molecule type" value="Genomic_DNA"/>
</dbReference>
<gene>
    <name evidence="1" type="ORF">RT97_05635</name>
</gene>
<comment type="caution">
    <text evidence="1">The sequence shown here is derived from an EMBL/GenBank/DDBJ whole genome shotgun (WGS) entry which is preliminary data.</text>
</comment>
<accession>A0A0D0MS74</accession>
<dbReference type="Proteomes" id="UP000032067">
    <property type="component" value="Unassembled WGS sequence"/>
</dbReference>
<organism evidence="1 2">
    <name type="scientific">Variovorax paradoxus</name>
    <dbReference type="NCBI Taxonomy" id="34073"/>
    <lineage>
        <taxon>Bacteria</taxon>
        <taxon>Pseudomonadati</taxon>
        <taxon>Pseudomonadota</taxon>
        <taxon>Betaproteobacteria</taxon>
        <taxon>Burkholderiales</taxon>
        <taxon>Comamonadaceae</taxon>
        <taxon>Variovorax</taxon>
    </lineage>
</organism>
<evidence type="ECO:0000313" key="1">
    <source>
        <dbReference type="EMBL" id="KIQ35356.1"/>
    </source>
</evidence>
<sequence>MHDDLFHFIHFSQRSSGVEFEVWVFPGTPSLGSEQWAGFPDFVGVPTGQAAGLNAKLGVGGDASRFPCRDRKALDVALSRAVVPALQTHARPYLANFQSVQDLVPVLEHRQWTSVLGGRQEG</sequence>